<dbReference type="GO" id="GO:0009073">
    <property type="term" value="P:aromatic amino acid family biosynthetic process"/>
    <property type="evidence" value="ECO:0007669"/>
    <property type="project" value="UniProtKB-KW"/>
</dbReference>
<dbReference type="FunFam" id="3.20.20.70:FF:000047">
    <property type="entry name" value="3-dehydroquinate dehydratase"/>
    <property type="match status" value="1"/>
</dbReference>
<keyword evidence="7" id="KW-1185">Reference proteome</keyword>
<dbReference type="Gene3D" id="3.20.20.70">
    <property type="entry name" value="Aldolase class I"/>
    <property type="match status" value="1"/>
</dbReference>
<feature type="active site" description="Proton donor/acceptor" evidence="5">
    <location>
        <position position="147"/>
    </location>
</feature>
<comment type="catalytic activity">
    <reaction evidence="1 5">
        <text>3-dehydroquinate = 3-dehydroshikimate + H2O</text>
        <dbReference type="Rhea" id="RHEA:21096"/>
        <dbReference type="ChEBI" id="CHEBI:15377"/>
        <dbReference type="ChEBI" id="CHEBI:16630"/>
        <dbReference type="ChEBI" id="CHEBI:32364"/>
        <dbReference type="EC" id="4.2.1.10"/>
    </reaction>
</comment>
<comment type="caution">
    <text evidence="5">Lacks conserved residue(s) required for the propagation of feature annotation.</text>
</comment>
<dbReference type="PANTHER" id="PTHR43699">
    <property type="entry name" value="3-DEHYDROQUINATE DEHYDRATASE"/>
    <property type="match status" value="1"/>
</dbReference>
<feature type="binding site" evidence="5">
    <location>
        <position position="85"/>
    </location>
    <ligand>
        <name>3-dehydroquinate</name>
        <dbReference type="ChEBI" id="CHEBI:32364"/>
    </ligand>
</feature>
<dbReference type="Proteomes" id="UP000284219">
    <property type="component" value="Unassembled WGS sequence"/>
</dbReference>
<protein>
    <recommendedName>
        <fullName evidence="5">3-dehydroquinate dehydratase</fullName>
        <shortName evidence="5">3-dehydroquinase</shortName>
        <ecNumber evidence="5">4.2.1.10</ecNumber>
    </recommendedName>
    <alternativeName>
        <fullName evidence="5">Type I DHQase</fullName>
    </alternativeName>
    <alternativeName>
        <fullName evidence="5">Type I dehydroquinase</fullName>
        <shortName evidence="5">DHQ1</shortName>
    </alternativeName>
</protein>
<reference evidence="6 7" key="1">
    <citation type="submission" date="2016-08" db="EMBL/GenBank/DDBJ databases">
        <title>Novel Firmicute Genomes.</title>
        <authorList>
            <person name="Poppleton D.I."/>
            <person name="Gribaldo S."/>
        </authorList>
    </citation>
    <scope>NUCLEOTIDE SEQUENCE [LARGE SCALE GENOMIC DNA]</scope>
    <source>
        <strain evidence="6 7">RAOx-1</strain>
    </source>
</reference>
<dbReference type="RefSeq" id="WP_120190124.1">
    <property type="nucleotide sequence ID" value="NZ_MCHY01000009.1"/>
</dbReference>
<keyword evidence="4 5" id="KW-0704">Schiff base</keyword>
<dbReference type="PANTHER" id="PTHR43699:SF1">
    <property type="entry name" value="3-DEHYDROQUINATE DEHYDRATASE"/>
    <property type="match status" value="1"/>
</dbReference>
<dbReference type="CDD" id="cd00502">
    <property type="entry name" value="DHQase_I"/>
    <property type="match status" value="1"/>
</dbReference>
<dbReference type="InterPro" id="IPR050146">
    <property type="entry name" value="Type-I_3-dehydroquinase"/>
</dbReference>
<keyword evidence="3 5" id="KW-0456">Lyase</keyword>
<feature type="binding site" evidence="5">
    <location>
        <position position="239"/>
    </location>
    <ligand>
        <name>3-dehydroquinate</name>
        <dbReference type="ChEBI" id="CHEBI:32364"/>
    </ligand>
</feature>
<dbReference type="AlphaFoldDB" id="A0A419SFT6"/>
<evidence type="ECO:0000313" key="6">
    <source>
        <dbReference type="EMBL" id="RKD22648.1"/>
    </source>
</evidence>
<comment type="pathway">
    <text evidence="5">Metabolic intermediate biosynthesis; chorismate biosynthesis; chorismate from D-erythrose 4-phosphate and phosphoenolpyruvate: step 3/7.</text>
</comment>
<dbReference type="UniPathway" id="UPA00053">
    <property type="reaction ID" value="UER00086"/>
</dbReference>
<evidence type="ECO:0000256" key="2">
    <source>
        <dbReference type="ARBA" id="ARBA00023141"/>
    </source>
</evidence>
<proteinExistence type="inferred from homology"/>
<evidence type="ECO:0000256" key="3">
    <source>
        <dbReference type="ARBA" id="ARBA00023239"/>
    </source>
</evidence>
<dbReference type="NCBIfam" id="TIGR01093">
    <property type="entry name" value="aroD"/>
    <property type="match status" value="1"/>
</dbReference>
<dbReference type="EMBL" id="MCHY01000009">
    <property type="protein sequence ID" value="RKD22648.1"/>
    <property type="molecule type" value="Genomic_DNA"/>
</dbReference>
<dbReference type="GO" id="GO:0009423">
    <property type="term" value="P:chorismate biosynthetic process"/>
    <property type="evidence" value="ECO:0007669"/>
    <property type="project" value="UniProtKB-UniRule"/>
</dbReference>
<keyword evidence="2 5" id="KW-0057">Aromatic amino acid biosynthesis</keyword>
<dbReference type="InterPro" id="IPR013785">
    <property type="entry name" value="Aldolase_TIM"/>
</dbReference>
<dbReference type="SUPFAM" id="SSF51569">
    <property type="entry name" value="Aldolase"/>
    <property type="match status" value="1"/>
</dbReference>
<organism evidence="6 7">
    <name type="scientific">Ammoniphilus oxalaticus</name>
    <dbReference type="NCBI Taxonomy" id="66863"/>
    <lineage>
        <taxon>Bacteria</taxon>
        <taxon>Bacillati</taxon>
        <taxon>Bacillota</taxon>
        <taxon>Bacilli</taxon>
        <taxon>Bacillales</taxon>
        <taxon>Paenibacillaceae</taxon>
        <taxon>Aneurinibacillus group</taxon>
        <taxon>Ammoniphilus</taxon>
    </lineage>
</organism>
<dbReference type="HAMAP" id="MF_00214">
    <property type="entry name" value="AroD"/>
    <property type="match status" value="1"/>
</dbReference>
<feature type="binding site" evidence="5">
    <location>
        <position position="235"/>
    </location>
    <ligand>
        <name>3-dehydroquinate</name>
        <dbReference type="ChEBI" id="CHEBI:32364"/>
    </ligand>
</feature>
<name>A0A419SFT6_9BACL</name>
<comment type="similarity">
    <text evidence="5">Belongs to the type-I 3-dehydroquinase family.</text>
</comment>
<dbReference type="Pfam" id="PF01487">
    <property type="entry name" value="DHquinase_I"/>
    <property type="match status" value="1"/>
</dbReference>
<feature type="active site" description="Schiff-base intermediate with substrate" evidence="5">
    <location>
        <position position="174"/>
    </location>
</feature>
<dbReference type="InterPro" id="IPR001381">
    <property type="entry name" value="DHquinase_I"/>
</dbReference>
<evidence type="ECO:0000256" key="4">
    <source>
        <dbReference type="ARBA" id="ARBA00023270"/>
    </source>
</evidence>
<dbReference type="EC" id="4.2.1.10" evidence="5"/>
<feature type="binding site" evidence="5">
    <location>
        <begin position="49"/>
        <end position="51"/>
    </location>
    <ligand>
        <name>3-dehydroquinate</name>
        <dbReference type="ChEBI" id="CHEBI:32364"/>
    </ligand>
</feature>
<feature type="binding site" evidence="5">
    <location>
        <position position="216"/>
    </location>
    <ligand>
        <name>3-dehydroquinate</name>
        <dbReference type="ChEBI" id="CHEBI:32364"/>
    </ligand>
</feature>
<dbReference type="GO" id="GO:0003855">
    <property type="term" value="F:3-dehydroquinate dehydratase activity"/>
    <property type="evidence" value="ECO:0007669"/>
    <property type="project" value="UniProtKB-UniRule"/>
</dbReference>
<evidence type="ECO:0000256" key="5">
    <source>
        <dbReference type="HAMAP-Rule" id="MF_00214"/>
    </source>
</evidence>
<comment type="caution">
    <text evidence="6">The sequence shown here is derived from an EMBL/GenBank/DDBJ whole genome shotgun (WGS) entry which is preliminary data.</text>
</comment>
<keyword evidence="5" id="KW-0028">Amino-acid biosynthesis</keyword>
<evidence type="ECO:0000313" key="7">
    <source>
        <dbReference type="Proteomes" id="UP000284219"/>
    </source>
</evidence>
<evidence type="ECO:0000256" key="1">
    <source>
        <dbReference type="ARBA" id="ARBA00001864"/>
    </source>
</evidence>
<dbReference type="OrthoDB" id="9813659at2"/>
<dbReference type="GO" id="GO:0008652">
    <property type="term" value="P:amino acid biosynthetic process"/>
    <property type="evidence" value="ECO:0007669"/>
    <property type="project" value="UniProtKB-KW"/>
</dbReference>
<comment type="function">
    <text evidence="5">Involved in the third step of the chorismate pathway, which leads to the biosynthesis of aromatic amino acids. Catalyzes the cis-dehydration of 3-dehydroquinate (DHQ) and introduces the first double bond of the aromatic ring to yield 3-dehydroshikimate.</text>
</comment>
<accession>A0A419SFT6</accession>
<comment type="subunit">
    <text evidence="5">Homodimer.</text>
</comment>
<dbReference type="GO" id="GO:0046279">
    <property type="term" value="P:3,4-dihydroxybenzoate biosynthetic process"/>
    <property type="evidence" value="ECO:0007669"/>
    <property type="project" value="UniProtKB-ARBA"/>
</dbReference>
<sequence>MTRTKAVNVRGTEIGSGQPIICIPLISQSVDQLVKECKQAVSKKPDMIEWRADFFSELANLESVIVAARMIRGEVGEIPLLFTIRSIHEGGQPVERSEEEIVNLINAICRTGYIDLVDYEIRNDQQRIEGVLATAKQAGVYVVLSYHNFEKTPESSILIDKLRQAEQLGADMAKIAVMPQSNADVLQLLQAAQTTQEELSIPLIAISMGGLGAITRVAGWMFGSAVTFAIGNEESAPGQIPIADLRAMITQLQNASN</sequence>
<gene>
    <name evidence="5" type="primary">aroD</name>
    <name evidence="6" type="ORF">BEP19_10335</name>
</gene>